<dbReference type="NCBIfam" id="NF010724">
    <property type="entry name" value="PRK14126.1"/>
    <property type="match status" value="1"/>
</dbReference>
<evidence type="ECO:0000256" key="10">
    <source>
        <dbReference type="SAM" id="Coils"/>
    </source>
</evidence>
<evidence type="ECO:0000256" key="2">
    <source>
        <dbReference type="ARBA" id="ARBA00015195"/>
    </source>
</evidence>
<dbReference type="GO" id="GO:0051301">
    <property type="term" value="P:cell division"/>
    <property type="evidence" value="ECO:0007669"/>
    <property type="project" value="UniProtKB-KW"/>
</dbReference>
<name>A0ABT2QP16_9STAP</name>
<comment type="subcellular location">
    <subcellularLocation>
        <location evidence="1">Cytoplasm</location>
    </subcellularLocation>
</comment>
<evidence type="ECO:0000256" key="3">
    <source>
        <dbReference type="ARBA" id="ARBA00022490"/>
    </source>
</evidence>
<dbReference type="SUPFAM" id="SSF102829">
    <property type="entry name" value="Cell division protein ZapA-like"/>
    <property type="match status" value="1"/>
</dbReference>
<gene>
    <name evidence="11" type="primary">zapA</name>
    <name evidence="11" type="ORF">N9R04_03055</name>
</gene>
<keyword evidence="6" id="KW-0131">Cell cycle</keyword>
<protein>
    <recommendedName>
        <fullName evidence="2">Cell division protein ZapA</fullName>
    </recommendedName>
    <alternativeName>
        <fullName evidence="9">Z ring-associated protein ZapA</fullName>
    </alternativeName>
</protein>
<dbReference type="PANTHER" id="PTHR34981:SF1">
    <property type="entry name" value="CELL DIVISION PROTEIN ZAPA"/>
    <property type="match status" value="1"/>
</dbReference>
<keyword evidence="3" id="KW-0963">Cytoplasm</keyword>
<evidence type="ECO:0000256" key="6">
    <source>
        <dbReference type="ARBA" id="ARBA00023306"/>
    </source>
</evidence>
<proteinExistence type="predicted"/>
<dbReference type="EMBL" id="JAOPKZ010000004">
    <property type="protein sequence ID" value="MCU5745700.1"/>
    <property type="molecule type" value="Genomic_DNA"/>
</dbReference>
<comment type="caution">
    <text evidence="11">The sequence shown here is derived from an EMBL/GenBank/DDBJ whole genome shotgun (WGS) entry which is preliminary data.</text>
</comment>
<dbReference type="InterPro" id="IPR053712">
    <property type="entry name" value="Bac_CellDiv_Activator"/>
</dbReference>
<evidence type="ECO:0000256" key="7">
    <source>
        <dbReference type="ARBA" id="ARBA00024910"/>
    </source>
</evidence>
<dbReference type="Proteomes" id="UP001209553">
    <property type="component" value="Unassembled WGS sequence"/>
</dbReference>
<evidence type="ECO:0000256" key="9">
    <source>
        <dbReference type="ARBA" id="ARBA00033158"/>
    </source>
</evidence>
<evidence type="ECO:0000256" key="1">
    <source>
        <dbReference type="ARBA" id="ARBA00004496"/>
    </source>
</evidence>
<keyword evidence="10" id="KW-0175">Coiled coil</keyword>
<dbReference type="Gene3D" id="6.10.250.790">
    <property type="match status" value="1"/>
</dbReference>
<reference evidence="11 12" key="1">
    <citation type="journal article" date="2023" name="Int. J. Syst. Evol. Microbiol.">
        <title>Streptococcus sciuri sp. nov., Staphylococcus marylandisciuri sp. nov. and Staphylococcus americanisciuri sp. nov., isolated from faeces of eastern grey squirrel (Sciurus carolinensis).</title>
        <authorList>
            <person name="Volokhov D.V."/>
            <person name="Zagorodnyaya T.A."/>
            <person name="Furtak V.A."/>
            <person name="Nattanmai G."/>
            <person name="Randall L."/>
            <person name="Jose S."/>
            <person name="Gao Y."/>
            <person name="Eisenberg T."/>
            <person name="Delmonte P."/>
            <person name="Blom J."/>
            <person name="Mitchell K.K."/>
        </authorList>
    </citation>
    <scope>NUCLEOTIDE SEQUENCE [LARGE SCALE GENOMIC DNA]</scope>
    <source>
        <strain evidence="11 12">SQ8-PEA</strain>
    </source>
</reference>
<evidence type="ECO:0000256" key="8">
    <source>
        <dbReference type="ARBA" id="ARBA00026068"/>
    </source>
</evidence>
<comment type="subunit">
    <text evidence="8">Homodimer. Interacts with FtsZ.</text>
</comment>
<evidence type="ECO:0000256" key="5">
    <source>
        <dbReference type="ARBA" id="ARBA00023210"/>
    </source>
</evidence>
<sequence length="90" mass="10655">MAEFKNRINVTINDQHYTIVGEDNPEHIRHVAHLVDEKLKELGSRSTGLDTTRKAILTAVNVMHEKVQLEEEKRRLEQEIKQLRYKENDY</sequence>
<evidence type="ECO:0000256" key="4">
    <source>
        <dbReference type="ARBA" id="ARBA00022618"/>
    </source>
</evidence>
<keyword evidence="5" id="KW-0717">Septation</keyword>
<organism evidence="11 12">
    <name type="scientific">Staphylococcus marylandisciuri</name>
    <dbReference type="NCBI Taxonomy" id="2981529"/>
    <lineage>
        <taxon>Bacteria</taxon>
        <taxon>Bacillati</taxon>
        <taxon>Bacillota</taxon>
        <taxon>Bacilli</taxon>
        <taxon>Bacillales</taxon>
        <taxon>Staphylococcaceae</taxon>
        <taxon>Staphylococcus</taxon>
    </lineage>
</organism>
<keyword evidence="4 11" id="KW-0132">Cell division</keyword>
<evidence type="ECO:0000313" key="12">
    <source>
        <dbReference type="Proteomes" id="UP001209553"/>
    </source>
</evidence>
<dbReference type="InterPro" id="IPR036192">
    <property type="entry name" value="Cell_div_ZapA-like_sf"/>
</dbReference>
<dbReference type="Pfam" id="PF05164">
    <property type="entry name" value="ZapA"/>
    <property type="match status" value="1"/>
</dbReference>
<dbReference type="RefSeq" id="WP_262855066.1">
    <property type="nucleotide sequence ID" value="NZ_JAOPKZ010000004.1"/>
</dbReference>
<feature type="coiled-coil region" evidence="10">
    <location>
        <begin position="59"/>
        <end position="89"/>
    </location>
</feature>
<accession>A0ABT2QP16</accession>
<evidence type="ECO:0000313" key="11">
    <source>
        <dbReference type="EMBL" id="MCU5745700.1"/>
    </source>
</evidence>
<dbReference type="InterPro" id="IPR007838">
    <property type="entry name" value="Cell_div_ZapA-like"/>
</dbReference>
<comment type="function">
    <text evidence="7">Activator of cell division through the inhibition of FtsZ GTPase activity, therefore promoting FtsZ assembly into bundles of protofilaments necessary for the formation of the division Z ring. It is recruited early at mid-cell but it is not essential for cell division.</text>
</comment>
<keyword evidence="12" id="KW-1185">Reference proteome</keyword>
<dbReference type="PANTHER" id="PTHR34981">
    <property type="entry name" value="CELL DIVISION PROTEIN ZAPA"/>
    <property type="match status" value="1"/>
</dbReference>